<reference evidence="3" key="1">
    <citation type="submission" date="2018-05" db="EMBL/GenBank/DDBJ databases">
        <title>Azospirillum thermophila sp. nov., a novel isolated from hot spring.</title>
        <authorList>
            <person name="Zhao Z."/>
        </authorList>
    </citation>
    <scope>NUCLEOTIDE SEQUENCE [LARGE SCALE GENOMIC DNA]</scope>
    <source>
        <strain evidence="3">CFH 70021</strain>
        <plasmid evidence="3">unnamed1</plasmid>
    </source>
</reference>
<sequence length="112" mass="13159">MTMVLSMPDHCLDRRTGDLTPDEIAVIALHEHLTLTEADQRGHAMLREPWGHAALRQMVWDVLLDARRRGDETEMERLSRLFRQTCLRFPNPYDRRHSPTRERHPFPYGGSL</sequence>
<dbReference type="Proteomes" id="UP000245629">
    <property type="component" value="Plasmid unnamed1"/>
</dbReference>
<dbReference type="RefSeq" id="WP_109332290.1">
    <property type="nucleotide sequence ID" value="NZ_CP029356.1"/>
</dbReference>
<gene>
    <name evidence="2" type="ORF">DEW08_24970</name>
</gene>
<geneLocation type="plasmid" evidence="2 3">
    <name>unnamed1</name>
</geneLocation>
<dbReference type="EMBL" id="CP029356">
    <property type="protein sequence ID" value="AWK89227.1"/>
    <property type="molecule type" value="Genomic_DNA"/>
</dbReference>
<feature type="compositionally biased region" description="Basic and acidic residues" evidence="1">
    <location>
        <begin position="93"/>
        <end position="105"/>
    </location>
</feature>
<dbReference type="AlphaFoldDB" id="A0A2S2CY72"/>
<evidence type="ECO:0000313" key="3">
    <source>
        <dbReference type="Proteomes" id="UP000245629"/>
    </source>
</evidence>
<accession>A0A2S2CY72</accession>
<organism evidence="2 3">
    <name type="scientific">Azospirillum thermophilum</name>
    <dbReference type="NCBI Taxonomy" id="2202148"/>
    <lineage>
        <taxon>Bacteria</taxon>
        <taxon>Pseudomonadati</taxon>
        <taxon>Pseudomonadota</taxon>
        <taxon>Alphaproteobacteria</taxon>
        <taxon>Rhodospirillales</taxon>
        <taxon>Azospirillaceae</taxon>
        <taxon>Azospirillum</taxon>
    </lineage>
</organism>
<name>A0A2S2CY72_9PROT</name>
<feature type="region of interest" description="Disordered" evidence="1">
    <location>
        <begin position="93"/>
        <end position="112"/>
    </location>
</feature>
<evidence type="ECO:0000256" key="1">
    <source>
        <dbReference type="SAM" id="MobiDB-lite"/>
    </source>
</evidence>
<dbReference type="KEGG" id="azz:DEW08_24970"/>
<protein>
    <submittedName>
        <fullName evidence="2">Uncharacterized protein</fullName>
    </submittedName>
</protein>
<keyword evidence="3" id="KW-1185">Reference proteome</keyword>
<evidence type="ECO:0000313" key="2">
    <source>
        <dbReference type="EMBL" id="AWK89227.1"/>
    </source>
</evidence>
<keyword evidence="2" id="KW-0614">Plasmid</keyword>
<proteinExistence type="predicted"/>
<dbReference type="OrthoDB" id="5625447at2"/>